<gene>
    <name evidence="2" type="ORF">BINO364_LOCUS16120</name>
</gene>
<dbReference type="Gene3D" id="3.40.50.1820">
    <property type="entry name" value="alpha/beta hydrolase"/>
    <property type="match status" value="1"/>
</dbReference>
<dbReference type="AlphaFoldDB" id="A0A8J9V6T8"/>
<protein>
    <submittedName>
        <fullName evidence="2">Uncharacterized protein</fullName>
    </submittedName>
</protein>
<name>A0A8J9V6T8_9NEOP</name>
<organism evidence="2 3">
    <name type="scientific">Brenthis ino</name>
    <name type="common">lesser marbled fritillary</name>
    <dbReference type="NCBI Taxonomy" id="405034"/>
    <lineage>
        <taxon>Eukaryota</taxon>
        <taxon>Metazoa</taxon>
        <taxon>Ecdysozoa</taxon>
        <taxon>Arthropoda</taxon>
        <taxon>Hexapoda</taxon>
        <taxon>Insecta</taxon>
        <taxon>Pterygota</taxon>
        <taxon>Neoptera</taxon>
        <taxon>Endopterygota</taxon>
        <taxon>Lepidoptera</taxon>
        <taxon>Glossata</taxon>
        <taxon>Ditrysia</taxon>
        <taxon>Papilionoidea</taxon>
        <taxon>Nymphalidae</taxon>
        <taxon>Heliconiinae</taxon>
        <taxon>Argynnini</taxon>
        <taxon>Brenthis</taxon>
    </lineage>
</organism>
<feature type="chain" id="PRO_5035473276" evidence="1">
    <location>
        <begin position="18"/>
        <end position="69"/>
    </location>
</feature>
<evidence type="ECO:0000313" key="3">
    <source>
        <dbReference type="Proteomes" id="UP000838878"/>
    </source>
</evidence>
<dbReference type="EMBL" id="OV170229">
    <property type="protein sequence ID" value="CAH0731224.1"/>
    <property type="molecule type" value="Genomic_DNA"/>
</dbReference>
<keyword evidence="1" id="KW-0732">Signal</keyword>
<evidence type="ECO:0000313" key="2">
    <source>
        <dbReference type="EMBL" id="CAH0731224.1"/>
    </source>
</evidence>
<sequence length="69" mass="7604">MWGISCLLLLTLGLVQGRTRLDPLVDTPQGLIRGLKVDEGDYSMFLGIPYAKVDENNPFGDIVMLIIPT</sequence>
<keyword evidence="3" id="KW-1185">Reference proteome</keyword>
<proteinExistence type="predicted"/>
<dbReference type="SUPFAM" id="SSF53474">
    <property type="entry name" value="alpha/beta-Hydrolases"/>
    <property type="match status" value="1"/>
</dbReference>
<feature type="non-terminal residue" evidence="2">
    <location>
        <position position="69"/>
    </location>
</feature>
<evidence type="ECO:0000256" key="1">
    <source>
        <dbReference type="SAM" id="SignalP"/>
    </source>
</evidence>
<accession>A0A8J9V6T8</accession>
<dbReference type="OrthoDB" id="19653at2759"/>
<dbReference type="Proteomes" id="UP000838878">
    <property type="component" value="Chromosome 9"/>
</dbReference>
<feature type="signal peptide" evidence="1">
    <location>
        <begin position="1"/>
        <end position="17"/>
    </location>
</feature>
<reference evidence="2" key="1">
    <citation type="submission" date="2021-12" db="EMBL/GenBank/DDBJ databases">
        <authorList>
            <person name="Martin H S."/>
        </authorList>
    </citation>
    <scope>NUCLEOTIDE SEQUENCE</scope>
</reference>
<dbReference type="InterPro" id="IPR029058">
    <property type="entry name" value="AB_hydrolase_fold"/>
</dbReference>